<name>A0A8H6VSC7_9PEZI</name>
<dbReference type="Pfam" id="PF07690">
    <property type="entry name" value="MFS_1"/>
    <property type="match status" value="1"/>
</dbReference>
<feature type="transmembrane region" description="Helical" evidence="6">
    <location>
        <begin position="48"/>
        <end position="67"/>
    </location>
</feature>
<feature type="transmembrane region" description="Helical" evidence="6">
    <location>
        <begin position="139"/>
        <end position="161"/>
    </location>
</feature>
<keyword evidence="3 6" id="KW-1133">Transmembrane helix</keyword>
<dbReference type="InterPro" id="IPR011701">
    <property type="entry name" value="MFS"/>
</dbReference>
<evidence type="ECO:0000259" key="7">
    <source>
        <dbReference type="PROSITE" id="PS50850"/>
    </source>
</evidence>
<evidence type="ECO:0000256" key="1">
    <source>
        <dbReference type="ARBA" id="ARBA00004141"/>
    </source>
</evidence>
<dbReference type="PANTHER" id="PTHR23501">
    <property type="entry name" value="MAJOR FACILITATOR SUPERFAMILY"/>
    <property type="match status" value="1"/>
</dbReference>
<dbReference type="Gene3D" id="1.20.1250.20">
    <property type="entry name" value="MFS general substrate transporter like domains"/>
    <property type="match status" value="1"/>
</dbReference>
<evidence type="ECO:0000256" key="3">
    <source>
        <dbReference type="ARBA" id="ARBA00022989"/>
    </source>
</evidence>
<feature type="transmembrane region" description="Helical" evidence="6">
    <location>
        <begin position="338"/>
        <end position="361"/>
    </location>
</feature>
<accession>A0A8H6VSC7</accession>
<dbReference type="SUPFAM" id="SSF103473">
    <property type="entry name" value="MFS general substrate transporter"/>
    <property type="match status" value="1"/>
</dbReference>
<protein>
    <submittedName>
        <fullName evidence="8">Vacuolar basic amino acid transporter 1</fullName>
    </submittedName>
</protein>
<feature type="transmembrane region" description="Helical" evidence="6">
    <location>
        <begin position="452"/>
        <end position="471"/>
    </location>
</feature>
<feature type="transmembrane region" description="Helical" evidence="6">
    <location>
        <begin position="373"/>
        <end position="398"/>
    </location>
</feature>
<evidence type="ECO:0000256" key="6">
    <source>
        <dbReference type="SAM" id="Phobius"/>
    </source>
</evidence>
<evidence type="ECO:0000256" key="4">
    <source>
        <dbReference type="ARBA" id="ARBA00023136"/>
    </source>
</evidence>
<feature type="region of interest" description="Disordered" evidence="5">
    <location>
        <begin position="476"/>
        <end position="496"/>
    </location>
</feature>
<dbReference type="InterPro" id="IPR020846">
    <property type="entry name" value="MFS_dom"/>
</dbReference>
<evidence type="ECO:0000256" key="5">
    <source>
        <dbReference type="SAM" id="MobiDB-lite"/>
    </source>
</evidence>
<feature type="transmembrane region" description="Helical" evidence="6">
    <location>
        <begin position="73"/>
        <end position="96"/>
    </location>
</feature>
<gene>
    <name evidence="8" type="ORF">HII31_01485</name>
</gene>
<organism evidence="8 9">
    <name type="scientific">Pseudocercospora fuligena</name>
    <dbReference type="NCBI Taxonomy" id="685502"/>
    <lineage>
        <taxon>Eukaryota</taxon>
        <taxon>Fungi</taxon>
        <taxon>Dikarya</taxon>
        <taxon>Ascomycota</taxon>
        <taxon>Pezizomycotina</taxon>
        <taxon>Dothideomycetes</taxon>
        <taxon>Dothideomycetidae</taxon>
        <taxon>Mycosphaerellales</taxon>
        <taxon>Mycosphaerellaceae</taxon>
        <taxon>Pseudocercospora</taxon>
    </lineage>
</organism>
<dbReference type="PANTHER" id="PTHR23501:SF6">
    <property type="entry name" value="MULTIDRUG TRANSPORTER, PUTATIVE (AFU_ORTHOLOGUE AFUA_3G14560)-RELATED"/>
    <property type="match status" value="1"/>
</dbReference>
<comment type="subcellular location">
    <subcellularLocation>
        <location evidence="1">Membrane</location>
        <topology evidence="1">Multi-pass membrane protein</topology>
    </subcellularLocation>
</comment>
<sequence>MLTTIQSAIADDLDAFEKTSWFTSVYLIMMSALGPLNGKLSSVFSPRLSIFVSSIFLAIGSVLTGFANSFNSFVIGRAVTGIGASGVFTVSIIIVLELTGSKRRGLGIGLLNSGYTFGVAVGATVAGALLPVIGWRALFWLQAPVALLGGLVLLLAIPLTFTAGDQDESEKEWSTWQRLKRLDYSGATTLTAALVLMLYALSAPKHIPIWPLVLSVMVAILFVSNEVYVAYDPIIPVTLLKSRGLLLTCLGTVGFMMARWSVLFYAPTYALAVRQWAPSSAGAMLIPTNAGFAAGGLLVGWLHVKRPGSFYFPTLVGYGLFPVTLAVLAALSKECSPAWAFILVVFLCGLMTGAALNYNLAHLLHITPKETHYVATALLATFRGFAGSFGAAIGGGLFTRTLDTSLKSRFADQGMERAALTRRLLGSPALVEQLDGVEKQIAIAGYQDALKLLWLSMALIAVAMLFVQAGTGSRGDAEKRRLREEQQGLLDEAQRE</sequence>
<keyword evidence="4 6" id="KW-0472">Membrane</keyword>
<comment type="caution">
    <text evidence="8">The sequence shown here is derived from an EMBL/GenBank/DDBJ whole genome shotgun (WGS) entry which is preliminary data.</text>
</comment>
<dbReference type="GO" id="GO:0000329">
    <property type="term" value="C:fungal-type vacuole membrane"/>
    <property type="evidence" value="ECO:0007669"/>
    <property type="project" value="TreeGrafter"/>
</dbReference>
<feature type="transmembrane region" description="Helical" evidence="6">
    <location>
        <begin position="310"/>
        <end position="332"/>
    </location>
</feature>
<feature type="transmembrane region" description="Helical" evidence="6">
    <location>
        <begin position="182"/>
        <end position="201"/>
    </location>
</feature>
<dbReference type="Proteomes" id="UP000660729">
    <property type="component" value="Unassembled WGS sequence"/>
</dbReference>
<reference evidence="8" key="1">
    <citation type="submission" date="2020-04" db="EMBL/GenBank/DDBJ databases">
        <title>Draft genome resource of the tomato pathogen Pseudocercospora fuligena.</title>
        <authorList>
            <person name="Zaccaron A."/>
        </authorList>
    </citation>
    <scope>NUCLEOTIDE SEQUENCE</scope>
    <source>
        <strain evidence="8">PF001</strain>
    </source>
</reference>
<feature type="transmembrane region" description="Helical" evidence="6">
    <location>
        <begin position="243"/>
        <end position="262"/>
    </location>
</feature>
<keyword evidence="2 6" id="KW-0812">Transmembrane</keyword>
<evidence type="ECO:0000256" key="2">
    <source>
        <dbReference type="ARBA" id="ARBA00022692"/>
    </source>
</evidence>
<feature type="domain" description="Major facilitator superfamily (MFS) profile" evidence="7">
    <location>
        <begin position="1"/>
        <end position="475"/>
    </location>
</feature>
<dbReference type="PROSITE" id="PS50850">
    <property type="entry name" value="MFS"/>
    <property type="match status" value="1"/>
</dbReference>
<feature type="transmembrane region" description="Helical" evidence="6">
    <location>
        <begin position="108"/>
        <end position="133"/>
    </location>
</feature>
<feature type="transmembrane region" description="Helical" evidence="6">
    <location>
        <begin position="282"/>
        <end position="303"/>
    </location>
</feature>
<dbReference type="OrthoDB" id="4160219at2759"/>
<proteinExistence type="predicted"/>
<feature type="transmembrane region" description="Helical" evidence="6">
    <location>
        <begin position="207"/>
        <end position="231"/>
    </location>
</feature>
<dbReference type="InterPro" id="IPR036259">
    <property type="entry name" value="MFS_trans_sf"/>
</dbReference>
<evidence type="ECO:0000313" key="8">
    <source>
        <dbReference type="EMBL" id="KAF7197060.1"/>
    </source>
</evidence>
<keyword evidence="9" id="KW-1185">Reference proteome</keyword>
<dbReference type="AlphaFoldDB" id="A0A8H6VSC7"/>
<dbReference type="GO" id="GO:0015174">
    <property type="term" value="F:basic amino acid transmembrane transporter activity"/>
    <property type="evidence" value="ECO:0007669"/>
    <property type="project" value="TreeGrafter"/>
</dbReference>
<dbReference type="EMBL" id="JABCIY010000019">
    <property type="protein sequence ID" value="KAF7197060.1"/>
    <property type="molecule type" value="Genomic_DNA"/>
</dbReference>
<evidence type="ECO:0000313" key="9">
    <source>
        <dbReference type="Proteomes" id="UP000660729"/>
    </source>
</evidence>